<proteinExistence type="predicted"/>
<evidence type="ECO:0000313" key="1">
    <source>
        <dbReference type="EMBL" id="KAJ0040674.1"/>
    </source>
</evidence>
<gene>
    <name evidence="1" type="ORF">Pint_26808</name>
</gene>
<dbReference type="Proteomes" id="UP001163603">
    <property type="component" value="Chromosome 5"/>
</dbReference>
<dbReference type="EMBL" id="CM047740">
    <property type="protein sequence ID" value="KAJ0040674.1"/>
    <property type="molecule type" value="Genomic_DNA"/>
</dbReference>
<comment type="caution">
    <text evidence="1">The sequence shown here is derived from an EMBL/GenBank/DDBJ whole genome shotgun (WGS) entry which is preliminary data.</text>
</comment>
<sequence length="68" mass="7564">MGSKEVEFISPVAISGNRQISSETIIAITVPASLVFIIILSTSCYCVLRWKERRNYKAVKDHGNGDHI</sequence>
<keyword evidence="2" id="KW-1185">Reference proteome</keyword>
<evidence type="ECO:0000313" key="2">
    <source>
        <dbReference type="Proteomes" id="UP001163603"/>
    </source>
</evidence>
<name>A0ACC0YSX7_9ROSI</name>
<protein>
    <submittedName>
        <fullName evidence="1">Uncharacterized protein</fullName>
    </submittedName>
</protein>
<reference evidence="2" key="1">
    <citation type="journal article" date="2023" name="G3 (Bethesda)">
        <title>Genome assembly and association tests identify interacting loci associated with vigor, precocity, and sex in interspecific pistachio rootstocks.</title>
        <authorList>
            <person name="Palmer W."/>
            <person name="Jacygrad E."/>
            <person name="Sagayaradj S."/>
            <person name="Cavanaugh K."/>
            <person name="Han R."/>
            <person name="Bertier L."/>
            <person name="Beede B."/>
            <person name="Kafkas S."/>
            <person name="Golino D."/>
            <person name="Preece J."/>
            <person name="Michelmore R."/>
        </authorList>
    </citation>
    <scope>NUCLEOTIDE SEQUENCE [LARGE SCALE GENOMIC DNA]</scope>
</reference>
<organism evidence="1 2">
    <name type="scientific">Pistacia integerrima</name>
    <dbReference type="NCBI Taxonomy" id="434235"/>
    <lineage>
        <taxon>Eukaryota</taxon>
        <taxon>Viridiplantae</taxon>
        <taxon>Streptophyta</taxon>
        <taxon>Embryophyta</taxon>
        <taxon>Tracheophyta</taxon>
        <taxon>Spermatophyta</taxon>
        <taxon>Magnoliopsida</taxon>
        <taxon>eudicotyledons</taxon>
        <taxon>Gunneridae</taxon>
        <taxon>Pentapetalae</taxon>
        <taxon>rosids</taxon>
        <taxon>malvids</taxon>
        <taxon>Sapindales</taxon>
        <taxon>Anacardiaceae</taxon>
        <taxon>Pistacia</taxon>
    </lineage>
</organism>
<accession>A0ACC0YSX7</accession>